<feature type="domain" description="UDP-glucose/GDP-mannose dehydrogenase C-terminal" evidence="11">
    <location>
        <begin position="312"/>
        <end position="413"/>
    </location>
</feature>
<dbReference type="PANTHER" id="PTHR43750:SF1">
    <property type="entry name" value="GDP-MANNOSE 6-DEHYDROGENASE"/>
    <property type="match status" value="1"/>
</dbReference>
<dbReference type="AlphaFoldDB" id="Q1IK08"/>
<accession>Q1IK08</accession>
<feature type="binding site" evidence="10">
    <location>
        <position position="266"/>
    </location>
    <ligand>
        <name>NAD(+)</name>
        <dbReference type="ChEBI" id="CHEBI:57540"/>
    </ligand>
</feature>
<dbReference type="Gene3D" id="1.20.5.170">
    <property type="match status" value="1"/>
</dbReference>
<protein>
    <recommendedName>
        <fullName evidence="3 7">UDP-glucose 6-dehydrogenase</fullName>
        <ecNumber evidence="3 7">1.1.1.22</ecNumber>
    </recommendedName>
</protein>
<evidence type="ECO:0000259" key="11">
    <source>
        <dbReference type="SMART" id="SM00984"/>
    </source>
</evidence>
<dbReference type="GO" id="GO:0006065">
    <property type="term" value="P:UDP-glucuronate biosynthetic process"/>
    <property type="evidence" value="ECO:0007669"/>
    <property type="project" value="UniProtKB-UniPathway"/>
</dbReference>
<dbReference type="PIRSF" id="PIRSF000124">
    <property type="entry name" value="UDPglc_GDPman_dh"/>
    <property type="match status" value="1"/>
</dbReference>
<dbReference type="OrthoDB" id="9803238at2"/>
<dbReference type="Proteomes" id="UP000002432">
    <property type="component" value="Chromosome"/>
</dbReference>
<dbReference type="InterPro" id="IPR036220">
    <property type="entry name" value="UDP-Glc/GDP-Man_DH_C_sf"/>
</dbReference>
<dbReference type="NCBIfam" id="TIGR03026">
    <property type="entry name" value="NDP-sugDHase"/>
    <property type="match status" value="1"/>
</dbReference>
<dbReference type="EC" id="1.1.1.22" evidence="3 7"/>
<evidence type="ECO:0000256" key="8">
    <source>
        <dbReference type="PIRSR" id="PIRSR500134-1"/>
    </source>
</evidence>
<dbReference type="EMBL" id="CP000360">
    <property type="protein sequence ID" value="ABF42792.1"/>
    <property type="molecule type" value="Genomic_DNA"/>
</dbReference>
<dbReference type="InterPro" id="IPR008927">
    <property type="entry name" value="6-PGluconate_DH-like_C_sf"/>
</dbReference>
<dbReference type="STRING" id="204669.Acid345_3792"/>
<organism evidence="12 13">
    <name type="scientific">Koribacter versatilis (strain Ellin345)</name>
    <dbReference type="NCBI Taxonomy" id="204669"/>
    <lineage>
        <taxon>Bacteria</taxon>
        <taxon>Pseudomonadati</taxon>
        <taxon>Acidobacteriota</taxon>
        <taxon>Terriglobia</taxon>
        <taxon>Terriglobales</taxon>
        <taxon>Candidatus Korobacteraceae</taxon>
        <taxon>Candidatus Korobacter</taxon>
    </lineage>
</organism>
<keyword evidence="5 7" id="KW-0520">NAD</keyword>
<evidence type="ECO:0000256" key="6">
    <source>
        <dbReference type="ARBA" id="ARBA00047473"/>
    </source>
</evidence>
<dbReference type="Pfam" id="PF00984">
    <property type="entry name" value="UDPG_MGDP_dh"/>
    <property type="match status" value="1"/>
</dbReference>
<feature type="active site" description="Nucleophile" evidence="8">
    <location>
        <position position="263"/>
    </location>
</feature>
<dbReference type="InterPro" id="IPR014027">
    <property type="entry name" value="UDP-Glc/GDP-Man_DH_C"/>
</dbReference>
<evidence type="ECO:0000256" key="10">
    <source>
        <dbReference type="PIRSR" id="PIRSR500134-3"/>
    </source>
</evidence>
<evidence type="ECO:0000313" key="13">
    <source>
        <dbReference type="Proteomes" id="UP000002432"/>
    </source>
</evidence>
<name>Q1IK08_KORVE</name>
<dbReference type="InterPro" id="IPR036291">
    <property type="entry name" value="NAD(P)-bd_dom_sf"/>
</dbReference>
<dbReference type="InterPro" id="IPR001732">
    <property type="entry name" value="UDP-Glc/GDP-Man_DH_N"/>
</dbReference>
<dbReference type="Pfam" id="PF03720">
    <property type="entry name" value="UDPG_MGDP_dh_C"/>
    <property type="match status" value="1"/>
</dbReference>
<feature type="binding site" evidence="10">
    <location>
        <position position="30"/>
    </location>
    <ligand>
        <name>NAD(+)</name>
        <dbReference type="ChEBI" id="CHEBI:57540"/>
    </ligand>
</feature>
<sequence>MNISIVGLGYVGAVSAACLASRGHNVWGVDINADKVAALNEGKSPIIEPKLAELLSAAVSSGKLRATCDMSEALAQTDICFVSVATPSRKNGQIDAGHLLRACQQIADVIKLLDRKQVIVIRSSVLPSVFEEATKLFATHVPGLAELCINPEFLREGSAIADYENPPFTVIGTDKPEVEKMLRDLYSDLSAPVYVLGAKEATLVKYASNAFHALKVAFANEIGAVCHENGIDGDAVMEVFCKDNKLNISHRYLRPGFAFGGSCLPKDVRALLYAGKVADIELPLLRGVLDSNECVIERAFDAILETGARRIGLVGLSFKKNTDDLRESPFVELAERLVGKGLALRIYDPNVSVARLVGANREYIQQRLVHLSSLLTESIEELAVACDLIIIGHKFEGVEKLQAHRDRYHILDLTGPFALHPRQSAAKAG</sequence>
<gene>
    <name evidence="12" type="ordered locus">Acid345_3792</name>
</gene>
<feature type="binding site" evidence="9">
    <location>
        <begin position="252"/>
        <end position="256"/>
    </location>
    <ligand>
        <name>substrate</name>
    </ligand>
</feature>
<feature type="binding site" evidence="10">
    <location>
        <position position="156"/>
    </location>
    <ligand>
        <name>NAD(+)</name>
        <dbReference type="ChEBI" id="CHEBI:57540"/>
    </ligand>
</feature>
<comment type="similarity">
    <text evidence="2 7">Belongs to the UDP-glucose/GDP-mannose dehydrogenase family.</text>
</comment>
<proteinExistence type="inferred from homology"/>
<feature type="binding site" evidence="9">
    <location>
        <position position="319"/>
    </location>
    <ligand>
        <name>substrate</name>
    </ligand>
</feature>
<evidence type="ECO:0000256" key="9">
    <source>
        <dbReference type="PIRSR" id="PIRSR500134-2"/>
    </source>
</evidence>
<feature type="binding site" evidence="10">
    <location>
        <position position="35"/>
    </location>
    <ligand>
        <name>NAD(+)</name>
        <dbReference type="ChEBI" id="CHEBI:57540"/>
    </ligand>
</feature>
<evidence type="ECO:0000256" key="1">
    <source>
        <dbReference type="ARBA" id="ARBA00004701"/>
    </source>
</evidence>
<dbReference type="eggNOG" id="COG1004">
    <property type="taxonomic scope" value="Bacteria"/>
</dbReference>
<dbReference type="PIRSF" id="PIRSF500134">
    <property type="entry name" value="UDPglc_DH_bac"/>
    <property type="match status" value="1"/>
</dbReference>
<dbReference type="Pfam" id="PF03721">
    <property type="entry name" value="UDPG_MGDP_dh_N"/>
    <property type="match status" value="1"/>
</dbReference>
<evidence type="ECO:0000256" key="2">
    <source>
        <dbReference type="ARBA" id="ARBA00006601"/>
    </source>
</evidence>
<dbReference type="InterPro" id="IPR017476">
    <property type="entry name" value="UDP-Glc/GDP-Man"/>
</dbReference>
<feature type="binding site" evidence="10">
    <location>
        <position position="86"/>
    </location>
    <ligand>
        <name>NAD(+)</name>
        <dbReference type="ChEBI" id="CHEBI:57540"/>
    </ligand>
</feature>
<dbReference type="KEGG" id="aba:Acid345_3792"/>
<evidence type="ECO:0000313" key="12">
    <source>
        <dbReference type="EMBL" id="ABF42792.1"/>
    </source>
</evidence>
<keyword evidence="4 7" id="KW-0560">Oxidoreductase</keyword>
<feature type="binding site" evidence="10">
    <location>
        <position position="326"/>
    </location>
    <ligand>
        <name>NAD(+)</name>
        <dbReference type="ChEBI" id="CHEBI:57540"/>
    </ligand>
</feature>
<dbReference type="PANTHER" id="PTHR43750">
    <property type="entry name" value="UDP-GLUCOSE 6-DEHYDROGENASE TUAD"/>
    <property type="match status" value="1"/>
</dbReference>
<dbReference type="GO" id="GO:0000271">
    <property type="term" value="P:polysaccharide biosynthetic process"/>
    <property type="evidence" value="ECO:0007669"/>
    <property type="project" value="InterPro"/>
</dbReference>
<dbReference type="SMART" id="SM00984">
    <property type="entry name" value="UDPG_MGDP_dh_C"/>
    <property type="match status" value="1"/>
</dbReference>
<dbReference type="UniPathway" id="UPA00038">
    <property type="reaction ID" value="UER00491"/>
</dbReference>
<dbReference type="SUPFAM" id="SSF51735">
    <property type="entry name" value="NAD(P)-binding Rossmann-fold domains"/>
    <property type="match status" value="1"/>
</dbReference>
<dbReference type="InterPro" id="IPR014026">
    <property type="entry name" value="UDP-Glc/GDP-Man_DH_dimer"/>
</dbReference>
<evidence type="ECO:0000256" key="4">
    <source>
        <dbReference type="ARBA" id="ARBA00023002"/>
    </source>
</evidence>
<dbReference type="Gene3D" id="3.40.50.720">
    <property type="entry name" value="NAD(P)-binding Rossmann-like Domain"/>
    <property type="match status" value="2"/>
</dbReference>
<reference evidence="12 13" key="1">
    <citation type="journal article" date="2009" name="Appl. Environ. Microbiol.">
        <title>Three genomes from the phylum Acidobacteria provide insight into the lifestyles of these microorganisms in soils.</title>
        <authorList>
            <person name="Ward N.L."/>
            <person name="Challacombe J.F."/>
            <person name="Janssen P.H."/>
            <person name="Henrissat B."/>
            <person name="Coutinho P.M."/>
            <person name="Wu M."/>
            <person name="Xie G."/>
            <person name="Haft D.H."/>
            <person name="Sait M."/>
            <person name="Badger J."/>
            <person name="Barabote R.D."/>
            <person name="Bradley B."/>
            <person name="Brettin T.S."/>
            <person name="Brinkac L.M."/>
            <person name="Bruce D."/>
            <person name="Creasy T."/>
            <person name="Daugherty S.C."/>
            <person name="Davidsen T.M."/>
            <person name="DeBoy R.T."/>
            <person name="Detter J.C."/>
            <person name="Dodson R.J."/>
            <person name="Durkin A.S."/>
            <person name="Ganapathy A."/>
            <person name="Gwinn-Giglio M."/>
            <person name="Han C.S."/>
            <person name="Khouri H."/>
            <person name="Kiss H."/>
            <person name="Kothari S.P."/>
            <person name="Madupu R."/>
            <person name="Nelson K.E."/>
            <person name="Nelson W.C."/>
            <person name="Paulsen I."/>
            <person name="Penn K."/>
            <person name="Ren Q."/>
            <person name="Rosovitz M.J."/>
            <person name="Selengut J.D."/>
            <person name="Shrivastava S."/>
            <person name="Sullivan S.A."/>
            <person name="Tapia R."/>
            <person name="Thompson L.S."/>
            <person name="Watkins K.L."/>
            <person name="Yang Q."/>
            <person name="Yu C."/>
            <person name="Zafar N."/>
            <person name="Zhou L."/>
            <person name="Kuske C.R."/>
        </authorList>
    </citation>
    <scope>NUCLEOTIDE SEQUENCE [LARGE SCALE GENOMIC DNA]</scope>
    <source>
        <strain evidence="12 13">Ellin345</strain>
    </source>
</reference>
<dbReference type="SUPFAM" id="SSF52413">
    <property type="entry name" value="UDP-glucose/GDP-mannose dehydrogenase C-terminal domain"/>
    <property type="match status" value="1"/>
</dbReference>
<dbReference type="RefSeq" id="WP_011524591.1">
    <property type="nucleotide sequence ID" value="NC_008009.1"/>
</dbReference>
<feature type="binding site" evidence="9">
    <location>
        <position position="260"/>
    </location>
    <ligand>
        <name>substrate</name>
    </ligand>
</feature>
<dbReference type="SUPFAM" id="SSF48179">
    <property type="entry name" value="6-phosphogluconate dehydrogenase C-terminal domain-like"/>
    <property type="match status" value="1"/>
</dbReference>
<dbReference type="GO" id="GO:0003979">
    <property type="term" value="F:UDP-glucose 6-dehydrogenase activity"/>
    <property type="evidence" value="ECO:0007669"/>
    <property type="project" value="UniProtKB-EC"/>
</dbReference>
<dbReference type="HOGENOM" id="CLU_023810_1_1_0"/>
<dbReference type="EnsemblBacteria" id="ABF42792">
    <property type="protein sequence ID" value="ABF42792"/>
    <property type="gene ID" value="Acid345_3792"/>
</dbReference>
<comment type="catalytic activity">
    <reaction evidence="6 7">
        <text>UDP-alpha-D-glucose + 2 NAD(+) + H2O = UDP-alpha-D-glucuronate + 2 NADH + 3 H(+)</text>
        <dbReference type="Rhea" id="RHEA:23596"/>
        <dbReference type="ChEBI" id="CHEBI:15377"/>
        <dbReference type="ChEBI" id="CHEBI:15378"/>
        <dbReference type="ChEBI" id="CHEBI:57540"/>
        <dbReference type="ChEBI" id="CHEBI:57945"/>
        <dbReference type="ChEBI" id="CHEBI:58052"/>
        <dbReference type="ChEBI" id="CHEBI:58885"/>
        <dbReference type="EC" id="1.1.1.22"/>
    </reaction>
</comment>
<evidence type="ECO:0000256" key="5">
    <source>
        <dbReference type="ARBA" id="ARBA00023027"/>
    </source>
</evidence>
<evidence type="ECO:0000256" key="7">
    <source>
        <dbReference type="PIRNR" id="PIRNR000124"/>
    </source>
</evidence>
<comment type="pathway">
    <text evidence="1">Nucleotide-sugar biosynthesis; UDP-alpha-D-glucuronate biosynthesis; UDP-alpha-D-glucuronate from UDP-alpha-D-glucose: step 1/1.</text>
</comment>
<dbReference type="InterPro" id="IPR028357">
    <property type="entry name" value="UDPglc_DH_bac"/>
</dbReference>
<feature type="binding site" evidence="9">
    <location>
        <position position="205"/>
    </location>
    <ligand>
        <name>substrate</name>
    </ligand>
</feature>
<dbReference type="GO" id="GO:0051287">
    <property type="term" value="F:NAD binding"/>
    <property type="evidence" value="ECO:0007669"/>
    <property type="project" value="InterPro"/>
</dbReference>
<keyword evidence="13" id="KW-1185">Reference proteome</keyword>
<evidence type="ECO:0000256" key="3">
    <source>
        <dbReference type="ARBA" id="ARBA00012954"/>
    </source>
</evidence>
<feature type="binding site" evidence="9">
    <location>
        <begin position="153"/>
        <end position="156"/>
    </location>
    <ligand>
        <name>substrate</name>
    </ligand>
</feature>